<feature type="compositionally biased region" description="Low complexity" evidence="1">
    <location>
        <begin position="76"/>
        <end position="120"/>
    </location>
</feature>
<dbReference type="CDD" id="cd00371">
    <property type="entry name" value="HMA"/>
    <property type="match status" value="1"/>
</dbReference>
<feature type="chain" id="PRO_5014342928" description="Sporulation protein" evidence="2">
    <location>
        <begin position="27"/>
        <end position="251"/>
    </location>
</feature>
<evidence type="ECO:0000256" key="2">
    <source>
        <dbReference type="SAM" id="SignalP"/>
    </source>
</evidence>
<comment type="caution">
    <text evidence="3">The sequence shown here is derived from an EMBL/GenBank/DDBJ whole genome shotgun (WGS) entry which is preliminary data.</text>
</comment>
<reference evidence="3 4" key="1">
    <citation type="submission" date="2017-06" db="EMBL/GenBank/DDBJ databases">
        <title>Investigating the central metabolism of Clostridium thermosuccinogenes.</title>
        <authorList>
            <person name="Koendjbiharie J.G."/>
            <person name="van Kranenburg R."/>
        </authorList>
    </citation>
    <scope>NUCLEOTIDE SEQUENCE [LARGE SCALE GENOMIC DNA]</scope>
    <source>
        <strain evidence="3 4">DSM 5806</strain>
    </source>
</reference>
<evidence type="ECO:0000313" key="4">
    <source>
        <dbReference type="Proteomes" id="UP000236151"/>
    </source>
</evidence>
<feature type="region of interest" description="Disordered" evidence="1">
    <location>
        <begin position="71"/>
        <end position="142"/>
    </location>
</feature>
<dbReference type="RefSeq" id="WP_103080057.1">
    <property type="nucleotide sequence ID" value="NZ_CP021850.1"/>
</dbReference>
<dbReference type="Proteomes" id="UP000236151">
    <property type="component" value="Unassembled WGS sequence"/>
</dbReference>
<proteinExistence type="predicted"/>
<evidence type="ECO:0000256" key="1">
    <source>
        <dbReference type="SAM" id="MobiDB-lite"/>
    </source>
</evidence>
<protein>
    <recommendedName>
        <fullName evidence="5">Sporulation protein</fullName>
    </recommendedName>
</protein>
<sequence length="251" mass="26686">MNAKSRSIIAITATAATFLITFSACATQQRTTPQTTRTRLQQQMTPGKLGNNMDNNLGNNATGNTGMRFDVTPETNRTTTGANIGTGNNNNGRNGNFLGMGNNNRNGNLLGMDNNNNGNGNFLGMGNNGGQAPQTTAGPSDRSKAASIKRGLESMPGINNVDVVVMGDTAVVSYGRKNGADNANVTNQTITNRVKQIDNTITNVYVSDSADIGSQIRRLSNDMINNKPLDEITNSFNKLINKINPNTNARS</sequence>
<gene>
    <name evidence="3" type="ORF">CDQ84_02100</name>
</gene>
<dbReference type="KEGG" id="cthd:CDO33_11020"/>
<accession>A0A2K2FQZ3</accession>
<dbReference type="InterPro" id="IPR006121">
    <property type="entry name" value="HMA_dom"/>
</dbReference>
<dbReference type="EMBL" id="NIOJ01000003">
    <property type="protein sequence ID" value="PNU01199.1"/>
    <property type="molecule type" value="Genomic_DNA"/>
</dbReference>
<dbReference type="AlphaFoldDB" id="A0A2K2FQZ3"/>
<evidence type="ECO:0000313" key="3">
    <source>
        <dbReference type="EMBL" id="PNU01199.1"/>
    </source>
</evidence>
<dbReference type="Pfam" id="PF09580">
    <property type="entry name" value="Spore_YhcN_YlaJ"/>
    <property type="match status" value="1"/>
</dbReference>
<organism evidence="3 4">
    <name type="scientific">Clostridium thermosuccinogenes</name>
    <dbReference type="NCBI Taxonomy" id="84032"/>
    <lineage>
        <taxon>Bacteria</taxon>
        <taxon>Bacillati</taxon>
        <taxon>Bacillota</taxon>
        <taxon>Clostridia</taxon>
        <taxon>Eubacteriales</taxon>
        <taxon>Clostridiaceae</taxon>
        <taxon>Clostridium</taxon>
    </lineage>
</organism>
<evidence type="ECO:0008006" key="5">
    <source>
        <dbReference type="Google" id="ProtNLM"/>
    </source>
</evidence>
<feature type="signal peptide" evidence="2">
    <location>
        <begin position="1"/>
        <end position="26"/>
    </location>
</feature>
<name>A0A2K2FQZ3_9CLOT</name>
<dbReference type="GO" id="GO:0046872">
    <property type="term" value="F:metal ion binding"/>
    <property type="evidence" value="ECO:0007669"/>
    <property type="project" value="InterPro"/>
</dbReference>
<keyword evidence="4" id="KW-1185">Reference proteome</keyword>
<keyword evidence="2" id="KW-0732">Signal</keyword>
<dbReference type="PROSITE" id="PS51257">
    <property type="entry name" value="PROKAR_LIPOPROTEIN"/>
    <property type="match status" value="1"/>
</dbReference>
<dbReference type="InterPro" id="IPR019076">
    <property type="entry name" value="Spore_lipoprot_YhcN/YlaJ-like"/>
</dbReference>